<gene>
    <name evidence="5" type="ORF">ALEPTO_LOCUS1509</name>
</gene>
<dbReference type="InterPro" id="IPR050693">
    <property type="entry name" value="Hsp70_NEF-Inhibitors"/>
</dbReference>
<feature type="domain" description="Nucleotide exchange factor Fes1" evidence="4">
    <location>
        <begin position="4"/>
        <end position="91"/>
    </location>
</feature>
<dbReference type="InterPro" id="IPR011989">
    <property type="entry name" value="ARM-like"/>
</dbReference>
<comment type="similarity">
    <text evidence="1">Belongs to the FES1 family.</text>
</comment>
<dbReference type="Proteomes" id="UP000789508">
    <property type="component" value="Unassembled WGS sequence"/>
</dbReference>
<name>A0A9N8VMX4_9GLOM</name>
<feature type="region of interest" description="Disordered" evidence="3">
    <location>
        <begin position="11"/>
        <end position="34"/>
    </location>
</feature>
<evidence type="ECO:0000256" key="1">
    <source>
        <dbReference type="ARBA" id="ARBA00011045"/>
    </source>
</evidence>
<dbReference type="Gene3D" id="1.25.10.10">
    <property type="entry name" value="Leucine-rich Repeat Variant"/>
    <property type="match status" value="1"/>
</dbReference>
<dbReference type="OrthoDB" id="10250458at2759"/>
<accession>A0A9N8VMX4</accession>
<protein>
    <submittedName>
        <fullName evidence="5">2084_t:CDS:1</fullName>
    </submittedName>
</protein>
<dbReference type="PANTHER" id="PTHR19316">
    <property type="entry name" value="PROTEIN FOLDING REGULATOR"/>
    <property type="match status" value="1"/>
</dbReference>
<dbReference type="GO" id="GO:0005783">
    <property type="term" value="C:endoplasmic reticulum"/>
    <property type="evidence" value="ECO:0007669"/>
    <property type="project" value="TreeGrafter"/>
</dbReference>
<evidence type="ECO:0000313" key="5">
    <source>
        <dbReference type="EMBL" id="CAG8460477.1"/>
    </source>
</evidence>
<comment type="caution">
    <text evidence="5">The sequence shown here is derived from an EMBL/GenBank/DDBJ whole genome shotgun (WGS) entry which is preliminary data.</text>
</comment>
<keyword evidence="2" id="KW-0677">Repeat</keyword>
<keyword evidence="6" id="KW-1185">Reference proteome</keyword>
<dbReference type="SUPFAM" id="SSF48371">
    <property type="entry name" value="ARM repeat"/>
    <property type="match status" value="1"/>
</dbReference>
<evidence type="ECO:0000259" key="4">
    <source>
        <dbReference type="Pfam" id="PF08609"/>
    </source>
</evidence>
<evidence type="ECO:0000313" key="6">
    <source>
        <dbReference type="Proteomes" id="UP000789508"/>
    </source>
</evidence>
<dbReference type="AlphaFoldDB" id="A0A9N8VMX4"/>
<feature type="compositionally biased region" description="Polar residues" evidence="3">
    <location>
        <begin position="11"/>
        <end position="25"/>
    </location>
</feature>
<dbReference type="EMBL" id="CAJVPS010000169">
    <property type="protein sequence ID" value="CAG8460477.1"/>
    <property type="molecule type" value="Genomic_DNA"/>
</dbReference>
<dbReference type="Pfam" id="PF08609">
    <property type="entry name" value="Fes1"/>
    <property type="match status" value="1"/>
</dbReference>
<proteinExistence type="inferred from homology"/>
<dbReference type="GO" id="GO:0000774">
    <property type="term" value="F:adenyl-nucleotide exchange factor activity"/>
    <property type="evidence" value="ECO:0007669"/>
    <property type="project" value="TreeGrafter"/>
</dbReference>
<organism evidence="5 6">
    <name type="scientific">Ambispora leptoticha</name>
    <dbReference type="NCBI Taxonomy" id="144679"/>
    <lineage>
        <taxon>Eukaryota</taxon>
        <taxon>Fungi</taxon>
        <taxon>Fungi incertae sedis</taxon>
        <taxon>Mucoromycota</taxon>
        <taxon>Glomeromycotina</taxon>
        <taxon>Glomeromycetes</taxon>
        <taxon>Archaeosporales</taxon>
        <taxon>Ambisporaceae</taxon>
        <taxon>Ambispora</taxon>
    </lineage>
</organism>
<dbReference type="PANTHER" id="PTHR19316:SF18">
    <property type="entry name" value="HSP70-BINDING PROTEIN 1"/>
    <property type="match status" value="1"/>
</dbReference>
<evidence type="ECO:0000256" key="3">
    <source>
        <dbReference type="SAM" id="MobiDB-lite"/>
    </source>
</evidence>
<sequence>MDKQLLKWAITNSNTDTAEGEQQQPAPDVKERGQRRIDPEIIDAILGKSDAVRMKEAIASISDPNETVENKEIAFDNLEMLVEQIDNANDIEKMNLWPKLISFLSFAETSLRIQALWVCGTAVQNNIKAQKAFIDHGGLRIALEMLKNTNEDGEVKSKALYAVSGSIKHYTPGLVQFEKEGGYESLLTLLQTSDNLPTLRKTVFLFNTLLLQNPEIVAKNIEEKGLSRQMIKILEQYGEQDEDLTHKILVTFLTLLRNSPKSLSPEETSELKHSLPELKKKYGSDVMLSGGEWDELEKNLSN</sequence>
<reference evidence="5" key="1">
    <citation type="submission" date="2021-06" db="EMBL/GenBank/DDBJ databases">
        <authorList>
            <person name="Kallberg Y."/>
            <person name="Tangrot J."/>
            <person name="Rosling A."/>
        </authorList>
    </citation>
    <scope>NUCLEOTIDE SEQUENCE</scope>
    <source>
        <strain evidence="5">FL130A</strain>
    </source>
</reference>
<dbReference type="InterPro" id="IPR013918">
    <property type="entry name" value="Nucleotide_exch_fac_Fes1"/>
</dbReference>
<evidence type="ECO:0000256" key="2">
    <source>
        <dbReference type="ARBA" id="ARBA00022737"/>
    </source>
</evidence>
<dbReference type="InterPro" id="IPR016024">
    <property type="entry name" value="ARM-type_fold"/>
</dbReference>